<feature type="compositionally biased region" description="Polar residues" evidence="5">
    <location>
        <begin position="420"/>
        <end position="440"/>
    </location>
</feature>
<feature type="domain" description="PHD-type" evidence="6">
    <location>
        <begin position="130"/>
        <end position="186"/>
    </location>
</feature>
<dbReference type="InterPro" id="IPR019787">
    <property type="entry name" value="Znf_PHD-finger"/>
</dbReference>
<organism evidence="7 8">
    <name type="scientific">Penicillium digitatum</name>
    <name type="common">Green mold</name>
    <dbReference type="NCBI Taxonomy" id="36651"/>
    <lineage>
        <taxon>Eukaryota</taxon>
        <taxon>Fungi</taxon>
        <taxon>Dikarya</taxon>
        <taxon>Ascomycota</taxon>
        <taxon>Pezizomycotina</taxon>
        <taxon>Eurotiomycetes</taxon>
        <taxon>Eurotiomycetidae</taxon>
        <taxon>Eurotiales</taxon>
        <taxon>Aspergillaceae</taxon>
        <taxon>Penicillium</taxon>
    </lineage>
</organism>
<dbReference type="GeneID" id="26235228"/>
<evidence type="ECO:0000256" key="5">
    <source>
        <dbReference type="SAM" id="MobiDB-lite"/>
    </source>
</evidence>
<dbReference type="InterPro" id="IPR011011">
    <property type="entry name" value="Znf_FYVE_PHD"/>
</dbReference>
<dbReference type="PROSITE" id="PS01359">
    <property type="entry name" value="ZF_PHD_1"/>
    <property type="match status" value="1"/>
</dbReference>
<feature type="region of interest" description="Disordered" evidence="5">
    <location>
        <begin position="366"/>
        <end position="453"/>
    </location>
</feature>
<dbReference type="RefSeq" id="XP_014531069.2">
    <property type="nucleotide sequence ID" value="XM_014675583.2"/>
</dbReference>
<dbReference type="InterPro" id="IPR019786">
    <property type="entry name" value="Zinc_finger_PHD-type_CS"/>
</dbReference>
<dbReference type="GO" id="GO:0008270">
    <property type="term" value="F:zinc ion binding"/>
    <property type="evidence" value="ECO:0007669"/>
    <property type="project" value="UniProtKB-KW"/>
</dbReference>
<feature type="compositionally biased region" description="Low complexity" evidence="5">
    <location>
        <begin position="367"/>
        <end position="383"/>
    </location>
</feature>
<keyword evidence="2 4" id="KW-0863">Zinc-finger</keyword>
<gene>
    <name evidence="7" type="ORF">Pdw03_4512</name>
</gene>
<evidence type="ECO:0000256" key="2">
    <source>
        <dbReference type="ARBA" id="ARBA00022771"/>
    </source>
</evidence>
<protein>
    <submittedName>
        <fullName evidence="7">Zinc finger, PHD-finger</fullName>
    </submittedName>
</protein>
<feature type="compositionally biased region" description="Polar residues" evidence="5">
    <location>
        <begin position="315"/>
        <end position="324"/>
    </location>
</feature>
<reference evidence="7 8" key="1">
    <citation type="submission" date="2020-08" db="EMBL/GenBank/DDBJ databases">
        <title>The completed genome sequence of the pathogenic ascomycete fungus Penicillium digitatum.</title>
        <authorList>
            <person name="Wang M."/>
        </authorList>
    </citation>
    <scope>NUCLEOTIDE SEQUENCE [LARGE SCALE GENOMIC DNA]</scope>
    <source>
        <strain evidence="7 8">PdW03</strain>
    </source>
</reference>
<evidence type="ECO:0000313" key="7">
    <source>
        <dbReference type="EMBL" id="QQK41658.1"/>
    </source>
</evidence>
<feature type="compositionally biased region" description="Polar residues" evidence="5">
    <location>
        <begin position="82"/>
        <end position="91"/>
    </location>
</feature>
<feature type="region of interest" description="Disordered" evidence="5">
    <location>
        <begin position="82"/>
        <end position="110"/>
    </location>
</feature>
<dbReference type="PROSITE" id="PS50016">
    <property type="entry name" value="ZF_PHD_2"/>
    <property type="match status" value="1"/>
</dbReference>
<keyword evidence="3" id="KW-0862">Zinc</keyword>
<dbReference type="EMBL" id="CP060774">
    <property type="protein sequence ID" value="QQK41658.1"/>
    <property type="molecule type" value="Genomic_DNA"/>
</dbReference>
<evidence type="ECO:0000256" key="4">
    <source>
        <dbReference type="PROSITE-ProRule" id="PRU00146"/>
    </source>
</evidence>
<dbReference type="InterPro" id="IPR013083">
    <property type="entry name" value="Znf_RING/FYVE/PHD"/>
</dbReference>
<dbReference type="KEGG" id="pdp:PDIP_69120"/>
<dbReference type="Gene3D" id="3.30.40.10">
    <property type="entry name" value="Zinc/RING finger domain, C3HC4 (zinc finger)"/>
    <property type="match status" value="1"/>
</dbReference>
<dbReference type="InterPro" id="IPR001965">
    <property type="entry name" value="Znf_PHD"/>
</dbReference>
<dbReference type="Pfam" id="PF00628">
    <property type="entry name" value="PHD"/>
    <property type="match status" value="1"/>
</dbReference>
<dbReference type="SMART" id="SM00249">
    <property type="entry name" value="PHD"/>
    <property type="match status" value="1"/>
</dbReference>
<name>A0A7T6XI98_PENDI</name>
<feature type="compositionally biased region" description="Basic and acidic residues" evidence="5">
    <location>
        <begin position="441"/>
        <end position="453"/>
    </location>
</feature>
<sequence length="508" mass="55546">MTVSAAFMGLPAPDINPECPQSVHEGNIFDHEGISEVIQPLSSPLELMADNLPWESWGSLAMPQEDAVWTTARATETVHQNASTALASNRTRSGRRVTQPAAREAESVVTKGPPVKAAAKKRKRLNRQVNIVCTGCYRGYSPSNNLIVLCDSCDAPWHQKCHNPNIDNEVIKISEMSWFCIKCKPEQRQTAQVKSQKKAVMKVKKNGRSMKQPVAGSQVSGNCYSEEERRAYLSSLSHDSLVQLLVKVSNEWPSVPLFPSDMHTMTDFTPSLLPPHNNRASKTTPEKKPRPATLDWEQLGTPSENANAMDPNQRIGKTSDTTASEDTVLDNNIIFAAMVSDAAPNSAPPTLGVTGDQTFTGFSHAHASTTAPQNSTTTTLQTPSRAARKITSQAAPTTARDRKASFVSSNSDLLTDDESSYSQSRLQSPTPSMSQSSHFGSQHDSDYDPEDYRVYPEAGQGFQVPSTPSDLDIMAEDENCLTFSHSIRGAAKEARNRKPHSALGHRKQ</sequence>
<keyword evidence="1" id="KW-0479">Metal-binding</keyword>
<evidence type="ECO:0000256" key="1">
    <source>
        <dbReference type="ARBA" id="ARBA00022723"/>
    </source>
</evidence>
<dbReference type="AlphaFoldDB" id="A0A7T6XI98"/>
<evidence type="ECO:0000256" key="3">
    <source>
        <dbReference type="ARBA" id="ARBA00022833"/>
    </source>
</evidence>
<accession>A0A7T6XI98</accession>
<proteinExistence type="predicted"/>
<evidence type="ECO:0000313" key="8">
    <source>
        <dbReference type="Proteomes" id="UP000595662"/>
    </source>
</evidence>
<feature type="region of interest" description="Disordered" evidence="5">
    <location>
        <begin position="270"/>
        <end position="324"/>
    </location>
</feature>
<dbReference type="Proteomes" id="UP000595662">
    <property type="component" value="Chromosome 1"/>
</dbReference>
<dbReference type="VEuPathDB" id="FungiDB:PDIP_69120"/>
<evidence type="ECO:0000259" key="6">
    <source>
        <dbReference type="PROSITE" id="PS50016"/>
    </source>
</evidence>
<dbReference type="SUPFAM" id="SSF57903">
    <property type="entry name" value="FYVE/PHD zinc finger"/>
    <property type="match status" value="1"/>
</dbReference>
<dbReference type="CDD" id="cd15502">
    <property type="entry name" value="PHD_Phf1p_Phf2p_like"/>
    <property type="match status" value="1"/>
</dbReference>